<dbReference type="PROSITE" id="PS50943">
    <property type="entry name" value="HTH_CROC1"/>
    <property type="match status" value="1"/>
</dbReference>
<evidence type="ECO:0000313" key="2">
    <source>
        <dbReference type="EMBL" id="CAG6391814.1"/>
    </source>
</evidence>
<accession>A0A9W4GPQ1</accession>
<keyword evidence="3" id="KW-1185">Reference proteome</keyword>
<dbReference type="Pfam" id="PF13560">
    <property type="entry name" value="HTH_31"/>
    <property type="match status" value="1"/>
</dbReference>
<evidence type="ECO:0000259" key="1">
    <source>
        <dbReference type="PROSITE" id="PS50943"/>
    </source>
</evidence>
<sequence>MPSTVDPSLNRRKLRMELRVAREKAGLTQRLAAQTLEWSLSKLIRIETGTVSVSVTDLRALLQLYGIDDQQAVAALEAAARGSKGPSWWAPYNDVLTTTYAQYLGFESAATSIRSYHPIVIPGHLHTQDYAMALLEPRVEPERAERVVDLRMAQQKRIFDGGPQASFVLDELALRRTIGGAHVMSQQLDHLLEMSARSAVDITVLPADSGAHFSTLGSFVLLGFADDDDLLYLEHTTGSLTNQNDMDLMARYQECFETISLRAVKGEAATELITRIKEECGRR</sequence>
<name>A0A9W4GPQ1_9ACTN</name>
<dbReference type="EMBL" id="CAJSLV010000042">
    <property type="protein sequence ID" value="CAG6391814.1"/>
    <property type="molecule type" value="Genomic_DNA"/>
</dbReference>
<dbReference type="SMART" id="SM00530">
    <property type="entry name" value="HTH_XRE"/>
    <property type="match status" value="1"/>
</dbReference>
<organism evidence="2 3">
    <name type="scientific">Actinacidiphila cocklensis</name>
    <dbReference type="NCBI Taxonomy" id="887465"/>
    <lineage>
        <taxon>Bacteria</taxon>
        <taxon>Bacillati</taxon>
        <taxon>Actinomycetota</taxon>
        <taxon>Actinomycetes</taxon>
        <taxon>Kitasatosporales</taxon>
        <taxon>Streptomycetaceae</taxon>
        <taxon>Actinacidiphila</taxon>
    </lineage>
</organism>
<dbReference type="InterPro" id="IPR043917">
    <property type="entry name" value="DUF5753"/>
</dbReference>
<dbReference type="SUPFAM" id="SSF47413">
    <property type="entry name" value="lambda repressor-like DNA-binding domains"/>
    <property type="match status" value="1"/>
</dbReference>
<gene>
    <name evidence="2" type="ORF">SCOCK_140012</name>
</gene>
<dbReference type="Proteomes" id="UP001152519">
    <property type="component" value="Unassembled WGS sequence"/>
</dbReference>
<comment type="caution">
    <text evidence="2">The sequence shown here is derived from an EMBL/GenBank/DDBJ whole genome shotgun (WGS) entry which is preliminary data.</text>
</comment>
<evidence type="ECO:0000313" key="3">
    <source>
        <dbReference type="Proteomes" id="UP001152519"/>
    </source>
</evidence>
<protein>
    <submittedName>
        <fullName evidence="2">XRE family transcriptional regulator</fullName>
    </submittedName>
</protein>
<dbReference type="InterPro" id="IPR010982">
    <property type="entry name" value="Lambda_DNA-bd_dom_sf"/>
</dbReference>
<dbReference type="Pfam" id="PF19054">
    <property type="entry name" value="DUF5753"/>
    <property type="match status" value="1"/>
</dbReference>
<dbReference type="AlphaFoldDB" id="A0A9W4GPQ1"/>
<feature type="domain" description="HTH cro/C1-type" evidence="1">
    <location>
        <begin position="18"/>
        <end position="72"/>
    </location>
</feature>
<dbReference type="InterPro" id="IPR001387">
    <property type="entry name" value="Cro/C1-type_HTH"/>
</dbReference>
<dbReference type="Gene3D" id="1.10.260.40">
    <property type="entry name" value="lambda repressor-like DNA-binding domains"/>
    <property type="match status" value="1"/>
</dbReference>
<dbReference type="RefSeq" id="WP_251485730.1">
    <property type="nucleotide sequence ID" value="NZ_CAJSLV010000042.1"/>
</dbReference>
<reference evidence="2" key="1">
    <citation type="submission" date="2021-05" db="EMBL/GenBank/DDBJ databases">
        <authorList>
            <person name="Arsene-Ploetze F."/>
        </authorList>
    </citation>
    <scope>NUCLEOTIDE SEQUENCE</scope>
    <source>
        <strain evidence="2">DSM 42138</strain>
    </source>
</reference>
<proteinExistence type="predicted"/>
<dbReference type="CDD" id="cd00093">
    <property type="entry name" value="HTH_XRE"/>
    <property type="match status" value="1"/>
</dbReference>
<dbReference type="GO" id="GO:0003677">
    <property type="term" value="F:DNA binding"/>
    <property type="evidence" value="ECO:0007669"/>
    <property type="project" value="InterPro"/>
</dbReference>